<feature type="domain" description="Methyltransferase regulatory" evidence="1">
    <location>
        <begin position="211"/>
        <end position="292"/>
    </location>
</feature>
<feature type="domain" description="Methyltransferase" evidence="2">
    <location>
        <begin position="41"/>
        <end position="138"/>
    </location>
</feature>
<dbReference type="Pfam" id="PF10119">
    <property type="entry name" value="MethyTransf_Reg"/>
    <property type="match status" value="1"/>
</dbReference>
<dbReference type="SUPFAM" id="SSF53335">
    <property type="entry name" value="S-adenosyl-L-methionine-dependent methyltransferases"/>
    <property type="match status" value="1"/>
</dbReference>
<keyword evidence="4" id="KW-0808">Transferase</keyword>
<sequence length="514" mass="55954">MDSYDAVPYESTPLTDTHPGHLAVIGRLFGLETADPDRCRVLELGCASGGNLVPLAWNLPESTFLGLELSARQAAEGADSVRALGLGNIEIRQGDILTFDAGADRFDYIIAHGVYSWVPEPVRERLLALCGELLAPNGVAYISYNTLPGWRMKGMLRDMLLHHVRGVDDPALRLQGAHDLLAFLDTATTGLEALSARFMREEIARLRTAHPSYLYHEYLETFNEPQLFSTFIARAARHGLQYLADAELHTLFPTTLGERAAELLEGLGELEEQEQYMDFIRSRSFRKSLLCRADASLVRELGLEQLDGFAFHADLAPPRKIDLRRAKEQSFTTPGGERFGASHPLTKAALAHLGAVHPDSVALPALLSAARTLVARDGDARLAAQAEHLAGELFSLLAHGAVRAEPRARRFPRTVPARPAATALARLQAAGGAHLATVRHATVGLDGFARRLVHHLDGTRDRDALVDALLADIHAGALPNPEAGTSRPERLRERVAANCDRLLALFARQGVLAG</sequence>
<dbReference type="CDD" id="cd02440">
    <property type="entry name" value="AdoMet_MTases"/>
    <property type="match status" value="1"/>
</dbReference>
<dbReference type="PANTHER" id="PTHR43667">
    <property type="entry name" value="CYCLOPROPANE-FATTY-ACYL-PHOSPHOLIPID SYNTHASE"/>
    <property type="match status" value="1"/>
</dbReference>
<dbReference type="InterPro" id="IPR029063">
    <property type="entry name" value="SAM-dependent_MTases_sf"/>
</dbReference>
<organism evidence="4 5">
    <name type="scientific">Thioalbus denitrificans</name>
    <dbReference type="NCBI Taxonomy" id="547122"/>
    <lineage>
        <taxon>Bacteria</taxon>
        <taxon>Pseudomonadati</taxon>
        <taxon>Pseudomonadota</taxon>
        <taxon>Gammaproteobacteria</taxon>
        <taxon>Chromatiales</taxon>
        <taxon>Ectothiorhodospiraceae</taxon>
        <taxon>Thioalbus</taxon>
    </lineage>
</organism>
<dbReference type="GO" id="GO:0008168">
    <property type="term" value="F:methyltransferase activity"/>
    <property type="evidence" value="ECO:0007669"/>
    <property type="project" value="UniProtKB-KW"/>
</dbReference>
<reference evidence="4 5" key="1">
    <citation type="submission" date="2018-07" db="EMBL/GenBank/DDBJ databases">
        <title>Genomic Encyclopedia of Type Strains, Phase IV (KMG-IV): sequencing the most valuable type-strain genomes for metagenomic binning, comparative biology and taxonomic classification.</title>
        <authorList>
            <person name="Goeker M."/>
        </authorList>
    </citation>
    <scope>NUCLEOTIDE SEQUENCE [LARGE SCALE GENOMIC DNA]</scope>
    <source>
        <strain evidence="4 5">DSM 26407</strain>
    </source>
</reference>
<dbReference type="PANTHER" id="PTHR43667:SF2">
    <property type="entry name" value="FATTY ACID C-METHYL TRANSFERASE"/>
    <property type="match status" value="1"/>
</dbReference>
<gene>
    <name evidence="4" type="ORF">DFQ59_11227</name>
</gene>
<evidence type="ECO:0000259" key="3">
    <source>
        <dbReference type="Pfam" id="PF21782"/>
    </source>
</evidence>
<accession>A0A369C2B3</accession>
<dbReference type="Gene3D" id="3.40.50.150">
    <property type="entry name" value="Vaccinia Virus protein VP39"/>
    <property type="match status" value="1"/>
</dbReference>
<dbReference type="AlphaFoldDB" id="A0A369C2B3"/>
<name>A0A369C2B3_9GAMM</name>
<protein>
    <submittedName>
        <fullName evidence="4">Methyltransferase-like protein</fullName>
    </submittedName>
</protein>
<dbReference type="EMBL" id="QPJY01000012">
    <property type="protein sequence ID" value="RCX26024.1"/>
    <property type="molecule type" value="Genomic_DNA"/>
</dbReference>
<dbReference type="Proteomes" id="UP000252707">
    <property type="component" value="Unassembled WGS sequence"/>
</dbReference>
<dbReference type="GO" id="GO:0032259">
    <property type="term" value="P:methylation"/>
    <property type="evidence" value="ECO:0007669"/>
    <property type="project" value="UniProtKB-KW"/>
</dbReference>
<dbReference type="InterPro" id="IPR048976">
    <property type="entry name" value="WHD_PKMT"/>
</dbReference>
<keyword evidence="4" id="KW-0489">Methyltransferase</keyword>
<proteinExistence type="predicted"/>
<dbReference type="Pfam" id="PF13649">
    <property type="entry name" value="Methyltransf_25"/>
    <property type="match status" value="1"/>
</dbReference>
<dbReference type="InterPro" id="IPR050723">
    <property type="entry name" value="CFA/CMAS"/>
</dbReference>
<evidence type="ECO:0000259" key="1">
    <source>
        <dbReference type="Pfam" id="PF10119"/>
    </source>
</evidence>
<dbReference type="InterPro" id="IPR041698">
    <property type="entry name" value="Methyltransf_25"/>
</dbReference>
<comment type="caution">
    <text evidence="4">The sequence shown here is derived from an EMBL/GenBank/DDBJ whole genome shotgun (WGS) entry which is preliminary data.</text>
</comment>
<dbReference type="InterPro" id="IPR018773">
    <property type="entry name" value="MeTrfase_reg_dom_prd"/>
</dbReference>
<evidence type="ECO:0000313" key="4">
    <source>
        <dbReference type="EMBL" id="RCX26024.1"/>
    </source>
</evidence>
<evidence type="ECO:0000259" key="2">
    <source>
        <dbReference type="Pfam" id="PF13649"/>
    </source>
</evidence>
<keyword evidence="5" id="KW-1185">Reference proteome</keyword>
<dbReference type="RefSeq" id="WP_170142206.1">
    <property type="nucleotide sequence ID" value="NZ_QPJY01000012.1"/>
</dbReference>
<dbReference type="Pfam" id="PF21782">
    <property type="entry name" value="WHD_PKMT"/>
    <property type="match status" value="1"/>
</dbReference>
<evidence type="ECO:0000313" key="5">
    <source>
        <dbReference type="Proteomes" id="UP000252707"/>
    </source>
</evidence>
<feature type="domain" description="PKMT C-terminal winged helix" evidence="3">
    <location>
        <begin position="418"/>
        <end position="510"/>
    </location>
</feature>